<dbReference type="EMBL" id="CP157675">
    <property type="protein sequence ID" value="XBP70068.1"/>
    <property type="molecule type" value="Genomic_DNA"/>
</dbReference>
<dbReference type="Pfam" id="PF07963">
    <property type="entry name" value="N_methyl"/>
    <property type="match status" value="1"/>
</dbReference>
<dbReference type="GO" id="GO:0044096">
    <property type="term" value="C:type IV pilus"/>
    <property type="evidence" value="ECO:0007669"/>
    <property type="project" value="TreeGrafter"/>
</dbReference>
<comment type="similarity">
    <text evidence="1 3">Belongs to the N-Me-Phe pilin family.</text>
</comment>
<keyword evidence="4" id="KW-0812">Transmembrane</keyword>
<dbReference type="InterPro" id="IPR001082">
    <property type="entry name" value="Pilin"/>
</dbReference>
<gene>
    <name evidence="5" type="ORF">ABLV49_19715</name>
</gene>
<evidence type="ECO:0000256" key="1">
    <source>
        <dbReference type="ARBA" id="ARBA00005233"/>
    </source>
</evidence>
<feature type="transmembrane region" description="Helical" evidence="4">
    <location>
        <begin position="12"/>
        <end position="32"/>
    </location>
</feature>
<keyword evidence="4" id="KW-0472">Membrane</keyword>
<evidence type="ECO:0000256" key="4">
    <source>
        <dbReference type="SAM" id="Phobius"/>
    </source>
</evidence>
<dbReference type="PROSITE" id="PS00409">
    <property type="entry name" value="PROKAR_NTER_METHYL"/>
    <property type="match status" value="1"/>
</dbReference>
<evidence type="ECO:0000313" key="5">
    <source>
        <dbReference type="EMBL" id="XBP70068.1"/>
    </source>
</evidence>
<name>A0AAU7LRJ1_9BURK</name>
<keyword evidence="3" id="KW-0281">Fimbrium</keyword>
<dbReference type="GO" id="GO:0043107">
    <property type="term" value="P:type IV pilus-dependent motility"/>
    <property type="evidence" value="ECO:0007669"/>
    <property type="project" value="TreeGrafter"/>
</dbReference>
<dbReference type="AlphaFoldDB" id="A0AAU7LRJ1"/>
<dbReference type="RefSeq" id="WP_349279140.1">
    <property type="nucleotide sequence ID" value="NZ_CBCSCU010000007.1"/>
</dbReference>
<accession>A0AAU7LRJ1</accession>
<dbReference type="Pfam" id="PF00114">
    <property type="entry name" value="Pilin"/>
    <property type="match status" value="1"/>
</dbReference>
<sequence>MKRSMQKGFTLIELMIVVAIIGILAAVALPAYQDYTIRARTTEGLSLAAAAKLNVAEFAARGADVAVATGYNTGFNVVPFVPTANVLNLTIAPATGVISINYTTRVQVAATNLLTLNPYTGTQAAPALLPVGTGIFTPPAEPVKWRCRAAGAVGTLIGTAGTLPARLAPGECR</sequence>
<keyword evidence="4" id="KW-1133">Transmembrane helix</keyword>
<proteinExistence type="inferred from homology"/>
<organism evidence="5">
    <name type="scientific">Polaromonas hydrogenivorans</name>
    <dbReference type="NCBI Taxonomy" id="335476"/>
    <lineage>
        <taxon>Bacteria</taxon>
        <taxon>Pseudomonadati</taxon>
        <taxon>Pseudomonadota</taxon>
        <taxon>Betaproteobacteria</taxon>
        <taxon>Burkholderiales</taxon>
        <taxon>Comamonadaceae</taxon>
        <taxon>Polaromonas</taxon>
    </lineage>
</organism>
<evidence type="ECO:0000256" key="2">
    <source>
        <dbReference type="ARBA" id="ARBA00022481"/>
    </source>
</evidence>
<evidence type="ECO:0000256" key="3">
    <source>
        <dbReference type="RuleBase" id="RU000389"/>
    </source>
</evidence>
<keyword evidence="2" id="KW-0488">Methylation</keyword>
<dbReference type="InterPro" id="IPR012902">
    <property type="entry name" value="N_methyl_site"/>
</dbReference>
<protein>
    <submittedName>
        <fullName evidence="5">Pilin</fullName>
    </submittedName>
</protein>
<dbReference type="GO" id="GO:0007155">
    <property type="term" value="P:cell adhesion"/>
    <property type="evidence" value="ECO:0007669"/>
    <property type="project" value="InterPro"/>
</dbReference>
<reference evidence="5" key="1">
    <citation type="submission" date="2024-05" db="EMBL/GenBank/DDBJ databases">
        <authorList>
            <person name="Bunk B."/>
            <person name="Swiderski J."/>
            <person name="Sproer C."/>
            <person name="Thiel V."/>
        </authorList>
    </citation>
    <scope>NUCLEOTIDE SEQUENCE</scope>
    <source>
        <strain evidence="5">DSM 17735</strain>
    </source>
</reference>
<dbReference type="PANTHER" id="PTHR30093">
    <property type="entry name" value="GENERAL SECRETION PATHWAY PROTEIN G"/>
    <property type="match status" value="1"/>
</dbReference>
<dbReference type="Gene3D" id="3.30.700.10">
    <property type="entry name" value="Glycoprotein, Type 4 Pilin"/>
    <property type="match status" value="1"/>
</dbReference>
<dbReference type="NCBIfam" id="TIGR02532">
    <property type="entry name" value="IV_pilin_GFxxxE"/>
    <property type="match status" value="1"/>
</dbReference>
<dbReference type="InterPro" id="IPR045584">
    <property type="entry name" value="Pilin-like"/>
</dbReference>
<dbReference type="PANTHER" id="PTHR30093:SF34">
    <property type="entry name" value="PREPILIN PEPTIDASE-DEPENDENT PROTEIN D"/>
    <property type="match status" value="1"/>
</dbReference>
<dbReference type="SUPFAM" id="SSF54523">
    <property type="entry name" value="Pili subunits"/>
    <property type="match status" value="1"/>
</dbReference>